<organism evidence="2 3">
    <name type="scientific">Cecembia rubra</name>
    <dbReference type="NCBI Taxonomy" id="1485585"/>
    <lineage>
        <taxon>Bacteria</taxon>
        <taxon>Pseudomonadati</taxon>
        <taxon>Bacteroidota</taxon>
        <taxon>Cytophagia</taxon>
        <taxon>Cytophagales</taxon>
        <taxon>Cyclobacteriaceae</taxon>
        <taxon>Cecembia</taxon>
    </lineage>
</organism>
<dbReference type="AlphaFoldDB" id="A0A2P8E0S8"/>
<evidence type="ECO:0000313" key="2">
    <source>
        <dbReference type="EMBL" id="PSL03086.1"/>
    </source>
</evidence>
<comment type="caution">
    <text evidence="2">The sequence shown here is derived from an EMBL/GenBank/DDBJ whole genome shotgun (WGS) entry which is preliminary data.</text>
</comment>
<feature type="signal peptide" evidence="1">
    <location>
        <begin position="1"/>
        <end position="23"/>
    </location>
</feature>
<evidence type="ECO:0000256" key="1">
    <source>
        <dbReference type="SAM" id="SignalP"/>
    </source>
</evidence>
<dbReference type="Proteomes" id="UP000240708">
    <property type="component" value="Unassembled WGS sequence"/>
</dbReference>
<keyword evidence="3" id="KW-1185">Reference proteome</keyword>
<evidence type="ECO:0000313" key="3">
    <source>
        <dbReference type="Proteomes" id="UP000240708"/>
    </source>
</evidence>
<feature type="chain" id="PRO_5015170812" evidence="1">
    <location>
        <begin position="24"/>
        <end position="95"/>
    </location>
</feature>
<proteinExistence type="predicted"/>
<keyword evidence="1" id="KW-0732">Signal</keyword>
<name>A0A2P8E0S8_9BACT</name>
<dbReference type="RefSeq" id="WP_106568080.1">
    <property type="nucleotide sequence ID" value="NZ_PYGF01000008.1"/>
</dbReference>
<accession>A0A2P8E0S8</accession>
<gene>
    <name evidence="2" type="ORF">CLV48_108196</name>
</gene>
<dbReference type="OrthoDB" id="827934at2"/>
<reference evidence="2 3" key="1">
    <citation type="submission" date="2018-03" db="EMBL/GenBank/DDBJ databases">
        <title>Genomic Encyclopedia of Archaeal and Bacterial Type Strains, Phase II (KMG-II): from individual species to whole genera.</title>
        <authorList>
            <person name="Goeker M."/>
        </authorList>
    </citation>
    <scope>NUCLEOTIDE SEQUENCE [LARGE SCALE GENOMIC DNA]</scope>
    <source>
        <strain evidence="2 3">DSM 28057</strain>
    </source>
</reference>
<dbReference type="EMBL" id="PYGF01000008">
    <property type="protein sequence ID" value="PSL03086.1"/>
    <property type="molecule type" value="Genomic_DNA"/>
</dbReference>
<protein>
    <submittedName>
        <fullName evidence="2">Uncharacterized protein</fullName>
    </submittedName>
</protein>
<sequence>MKNQIKNLLRAGVFMLAAVLAFAFTKPVDALQPKYAVDSQGRLYDLTGVNQGSGVNEYQCILSENTCTWADIDLTTPMQTEAQFVPGSGLQPIGE</sequence>